<dbReference type="SUPFAM" id="SSF75620">
    <property type="entry name" value="Release factor"/>
    <property type="match status" value="1"/>
</dbReference>
<dbReference type="PANTHER" id="PTHR43804">
    <property type="entry name" value="LD18447P"/>
    <property type="match status" value="1"/>
</dbReference>
<reference evidence="4 5" key="1">
    <citation type="submission" date="2018-04" db="EMBL/GenBank/DDBJ databases">
        <title>Methylobacterium sp. PR1016A genome.</title>
        <authorList>
            <person name="Park W."/>
        </authorList>
    </citation>
    <scope>NUCLEOTIDE SEQUENCE [LARGE SCALE GENOMIC DNA]</scope>
    <source>
        <strain evidence="4 5">PR1016A</strain>
    </source>
</reference>
<dbReference type="InterPro" id="IPR000352">
    <property type="entry name" value="Pep_chain_release_fac_I"/>
</dbReference>
<dbReference type="Gene3D" id="3.30.160.20">
    <property type="match status" value="1"/>
</dbReference>
<dbReference type="GO" id="GO:0003747">
    <property type="term" value="F:translation release factor activity"/>
    <property type="evidence" value="ECO:0007669"/>
    <property type="project" value="InterPro"/>
</dbReference>
<dbReference type="OrthoDB" id="9815709at2"/>
<dbReference type="KEGG" id="mee:DA075_12820"/>
<feature type="region of interest" description="Disordered" evidence="2">
    <location>
        <begin position="1"/>
        <end position="27"/>
    </location>
</feature>
<feature type="domain" description="Prokaryotic-type class I peptide chain release factors" evidence="3">
    <location>
        <begin position="155"/>
        <end position="171"/>
    </location>
</feature>
<keyword evidence="5" id="KW-1185">Reference proteome</keyword>
<dbReference type="InterPro" id="IPR045853">
    <property type="entry name" value="Pep_chain_release_fac_I_sf"/>
</dbReference>
<dbReference type="Pfam" id="PF00472">
    <property type="entry name" value="RF-1"/>
    <property type="match status" value="1"/>
</dbReference>
<evidence type="ECO:0000259" key="3">
    <source>
        <dbReference type="PROSITE" id="PS00745"/>
    </source>
</evidence>
<dbReference type="InterPro" id="IPR017509">
    <property type="entry name" value="PrfH"/>
</dbReference>
<evidence type="ECO:0000256" key="2">
    <source>
        <dbReference type="SAM" id="MobiDB-lite"/>
    </source>
</evidence>
<evidence type="ECO:0000313" key="4">
    <source>
        <dbReference type="EMBL" id="AWB21692.1"/>
    </source>
</evidence>
<dbReference type="NCBIfam" id="TIGR03072">
    <property type="entry name" value="release_prfH"/>
    <property type="match status" value="1"/>
</dbReference>
<sequence length="247" mass="26435">MLARSGRPGPCRQAGPPARAPQRPGSQASGALRMVLLQLSAGRGPGECQLAVAGLCDVLVREAAADGLAATILETVPGRPGLLSALVRLGREDAEEETIASWARSWEGTIRWTCPSPLRPGHGRKNWFVSVTRVVPPRIGDLGIREADLRWETFRASGAGGQHVNTTDSAVRLHHRPSGLAITCDSERSQHRNRALALTRLRLTLRARAEAQAQAGAQERWALTVTVTGRGGGAVRAYAGPDFTRVR</sequence>
<dbReference type="Gene3D" id="3.30.70.1660">
    <property type="match status" value="1"/>
</dbReference>
<dbReference type="InterPro" id="IPR050057">
    <property type="entry name" value="Prokaryotic/Mito_RF"/>
</dbReference>
<dbReference type="PANTHER" id="PTHR43804:SF9">
    <property type="entry name" value="PEPTIDE CHAIN RELEASE FACTOR HOMOLOG-RELATED"/>
    <property type="match status" value="1"/>
</dbReference>
<evidence type="ECO:0000256" key="1">
    <source>
        <dbReference type="ARBA" id="ARBA00010835"/>
    </source>
</evidence>
<name>A0A2R4WJG4_9HYPH</name>
<organism evidence="4 5">
    <name type="scientific">Methylobacterium currus</name>
    <dbReference type="NCBI Taxonomy" id="2051553"/>
    <lineage>
        <taxon>Bacteria</taxon>
        <taxon>Pseudomonadati</taxon>
        <taxon>Pseudomonadota</taxon>
        <taxon>Alphaproteobacteria</taxon>
        <taxon>Hyphomicrobiales</taxon>
        <taxon>Methylobacteriaceae</taxon>
        <taxon>Methylobacterium</taxon>
    </lineage>
</organism>
<dbReference type="AlphaFoldDB" id="A0A2R4WJG4"/>
<gene>
    <name evidence="4" type="primary">prfH</name>
    <name evidence="4" type="ORF">DA075_12820</name>
</gene>
<accession>A0A2R4WJG4</accession>
<proteinExistence type="inferred from homology"/>
<dbReference type="EMBL" id="CP028843">
    <property type="protein sequence ID" value="AWB21692.1"/>
    <property type="molecule type" value="Genomic_DNA"/>
</dbReference>
<comment type="similarity">
    <text evidence="1">Belongs to the prokaryotic/mitochondrial release factor family.</text>
</comment>
<dbReference type="Proteomes" id="UP000244755">
    <property type="component" value="Chromosome 1"/>
</dbReference>
<evidence type="ECO:0000313" key="5">
    <source>
        <dbReference type="Proteomes" id="UP000244755"/>
    </source>
</evidence>
<dbReference type="PROSITE" id="PS00745">
    <property type="entry name" value="RF_PROK_I"/>
    <property type="match status" value="1"/>
</dbReference>
<protein>
    <submittedName>
        <fullName evidence="4">Peptide chain release factor H</fullName>
    </submittedName>
</protein>